<dbReference type="GO" id="GO:0016881">
    <property type="term" value="F:acid-amino acid ligase activity"/>
    <property type="evidence" value="ECO:0007669"/>
    <property type="project" value="InterPro"/>
</dbReference>
<dbReference type="Gene3D" id="3.40.1390.10">
    <property type="entry name" value="MurE/MurF, N-terminal domain"/>
    <property type="match status" value="1"/>
</dbReference>
<dbReference type="Pfam" id="PF02875">
    <property type="entry name" value="Mur_ligase_C"/>
    <property type="match status" value="1"/>
</dbReference>
<evidence type="ECO:0000256" key="5">
    <source>
        <dbReference type="ARBA" id="ARBA00023306"/>
    </source>
</evidence>
<dbReference type="OrthoDB" id="9800958at2"/>
<evidence type="ECO:0000313" key="12">
    <source>
        <dbReference type="Proteomes" id="UP000010798"/>
    </source>
</evidence>
<dbReference type="EMBL" id="CP003364">
    <property type="protein sequence ID" value="AGA27472.1"/>
    <property type="molecule type" value="Genomic_DNA"/>
</dbReference>
<dbReference type="InterPro" id="IPR000713">
    <property type="entry name" value="Mur_ligase_N"/>
</dbReference>
<dbReference type="GO" id="GO:0005737">
    <property type="term" value="C:cytoplasm"/>
    <property type="evidence" value="ECO:0007669"/>
    <property type="project" value="UniProtKB-SubCell"/>
</dbReference>
<dbReference type="HOGENOM" id="CLU_022291_3_2_0"/>
<comment type="similarity">
    <text evidence="1">Belongs to the MurCDEF family. MurE subfamily.</text>
</comment>
<dbReference type="SUPFAM" id="SSF63418">
    <property type="entry name" value="MurE/MurF N-terminal domain"/>
    <property type="match status" value="1"/>
</dbReference>
<evidence type="ECO:0000256" key="6">
    <source>
        <dbReference type="ARBA" id="ARBA00023316"/>
    </source>
</evidence>
<sequence length="505" mass="53878">MARWFVDRLPQQGIPSVSLRRLLPEAQFVGCHDWEVSGCTADSRRLDPGQLFVAVRGVRHDGHAFVEQALERGAAGVVVERPCPEAGRLQVIVPDSRAALAKLCQALAGDPSKHLSILGVTGTCGRTLTSLFIRSIFEATGVRFGLIGSLGWSDGVATRSVSDTFPGAEGLASMLAAMVERGCAGGVVEIPALALDQRKVDGLEFDTAVVTDLSALVDTDADSLTTRRRRKARLFRKVVSGGTAIVNADDPQAALLGAVNLDARFVTFGVDRPADVTAKIDRLDERGSRFFLRGFAREVVVESPLIGPAQISQAMAAAAVAWSHGLPVEAVVAGLETATKVPGELEAVVEGQGFGVWIDQARNGAELEQALGALRAIGAQRIHCVFGAEGLHERSERLGLAKAAEAGADRVTLTTDNPRTEDVDQIIDDLLAGFHRPGRVRVELDRRSAIEATLADAQPGDAVLIAGKGVRTFQILADRALHFDDKAVATEWLRSRHQLPRRTSA</sequence>
<keyword evidence="6 7" id="KW-0961">Cell wall biogenesis/degradation</keyword>
<gene>
    <name evidence="11" type="ordered locus">Sinac_3199</name>
</gene>
<keyword evidence="4 7" id="KW-0573">Peptidoglycan synthesis</keyword>
<evidence type="ECO:0000256" key="1">
    <source>
        <dbReference type="ARBA" id="ARBA00005898"/>
    </source>
</evidence>
<evidence type="ECO:0000259" key="8">
    <source>
        <dbReference type="Pfam" id="PF01225"/>
    </source>
</evidence>
<dbReference type="SUPFAM" id="SSF53623">
    <property type="entry name" value="MurD-like peptide ligases, catalytic domain"/>
    <property type="match status" value="1"/>
</dbReference>
<dbReference type="eggNOG" id="COG0769">
    <property type="taxonomic scope" value="Bacteria"/>
</dbReference>
<evidence type="ECO:0000259" key="10">
    <source>
        <dbReference type="Pfam" id="PF08245"/>
    </source>
</evidence>
<dbReference type="AlphaFoldDB" id="L0DE01"/>
<evidence type="ECO:0000256" key="4">
    <source>
        <dbReference type="ARBA" id="ARBA00022984"/>
    </source>
</evidence>
<feature type="domain" description="Mur ligase C-terminal" evidence="9">
    <location>
        <begin position="348"/>
        <end position="469"/>
    </location>
</feature>
<dbReference type="UniPathway" id="UPA00219"/>
<accession>L0DE01</accession>
<dbReference type="RefSeq" id="WP_015246618.1">
    <property type="nucleotide sequence ID" value="NC_019892.1"/>
</dbReference>
<dbReference type="Proteomes" id="UP000010798">
    <property type="component" value="Chromosome"/>
</dbReference>
<dbReference type="Gene3D" id="3.40.1190.10">
    <property type="entry name" value="Mur-like, catalytic domain"/>
    <property type="match status" value="1"/>
</dbReference>
<dbReference type="PANTHER" id="PTHR23135:SF4">
    <property type="entry name" value="UDP-N-ACETYLMURAMOYL-L-ALANYL-D-GLUTAMATE--2,6-DIAMINOPIMELATE LIGASE MURE HOMOLOG, CHLOROPLASTIC"/>
    <property type="match status" value="1"/>
</dbReference>
<dbReference type="InterPro" id="IPR035911">
    <property type="entry name" value="MurE/MurF_N"/>
</dbReference>
<dbReference type="InterPro" id="IPR013221">
    <property type="entry name" value="Mur_ligase_cen"/>
</dbReference>
<dbReference type="KEGG" id="saci:Sinac_3199"/>
<reference evidence="11 12" key="1">
    <citation type="submission" date="2012-02" db="EMBL/GenBank/DDBJ databases">
        <title>Complete sequence of chromosome of Singulisphaera acidiphila DSM 18658.</title>
        <authorList>
            <consortium name="US DOE Joint Genome Institute (JGI-PGF)"/>
            <person name="Lucas S."/>
            <person name="Copeland A."/>
            <person name="Lapidus A."/>
            <person name="Glavina del Rio T."/>
            <person name="Dalin E."/>
            <person name="Tice H."/>
            <person name="Bruce D."/>
            <person name="Goodwin L."/>
            <person name="Pitluck S."/>
            <person name="Peters L."/>
            <person name="Ovchinnikova G."/>
            <person name="Chertkov O."/>
            <person name="Kyrpides N."/>
            <person name="Mavromatis K."/>
            <person name="Ivanova N."/>
            <person name="Brettin T."/>
            <person name="Detter J.C."/>
            <person name="Han C."/>
            <person name="Larimer F."/>
            <person name="Land M."/>
            <person name="Hauser L."/>
            <person name="Markowitz V."/>
            <person name="Cheng J.-F."/>
            <person name="Hugenholtz P."/>
            <person name="Woyke T."/>
            <person name="Wu D."/>
            <person name="Tindall B."/>
            <person name="Pomrenke H."/>
            <person name="Brambilla E."/>
            <person name="Klenk H.-P."/>
            <person name="Eisen J.A."/>
        </authorList>
    </citation>
    <scope>NUCLEOTIDE SEQUENCE [LARGE SCALE GENOMIC DNA]</scope>
    <source>
        <strain evidence="12">ATCC BAA-1392 / DSM 18658 / VKM B-2454 / MOB10</strain>
    </source>
</reference>
<feature type="domain" description="Mur ligase N-terminal catalytic" evidence="8">
    <location>
        <begin position="36"/>
        <end position="105"/>
    </location>
</feature>
<dbReference type="SUPFAM" id="SSF53244">
    <property type="entry name" value="MurD-like peptide ligases, peptide-binding domain"/>
    <property type="match status" value="1"/>
</dbReference>
<dbReference type="PANTHER" id="PTHR23135">
    <property type="entry name" value="MUR LIGASE FAMILY MEMBER"/>
    <property type="match status" value="1"/>
</dbReference>
<organism evidence="11 12">
    <name type="scientific">Singulisphaera acidiphila (strain ATCC BAA-1392 / DSM 18658 / VKM B-2454 / MOB10)</name>
    <dbReference type="NCBI Taxonomy" id="886293"/>
    <lineage>
        <taxon>Bacteria</taxon>
        <taxon>Pseudomonadati</taxon>
        <taxon>Planctomycetota</taxon>
        <taxon>Planctomycetia</taxon>
        <taxon>Isosphaerales</taxon>
        <taxon>Isosphaeraceae</taxon>
        <taxon>Singulisphaera</taxon>
    </lineage>
</organism>
<dbReference type="Pfam" id="PF08245">
    <property type="entry name" value="Mur_ligase_M"/>
    <property type="match status" value="1"/>
</dbReference>
<protein>
    <submittedName>
        <fullName evidence="11">UDP-N-acetylmuramyl-tripeptide synthetase</fullName>
    </submittedName>
</protein>
<evidence type="ECO:0000256" key="7">
    <source>
        <dbReference type="RuleBase" id="RU004135"/>
    </source>
</evidence>
<dbReference type="Gene3D" id="3.90.190.20">
    <property type="entry name" value="Mur ligase, C-terminal domain"/>
    <property type="match status" value="1"/>
</dbReference>
<dbReference type="InterPro" id="IPR004101">
    <property type="entry name" value="Mur_ligase_C"/>
</dbReference>
<dbReference type="GO" id="GO:0008360">
    <property type="term" value="P:regulation of cell shape"/>
    <property type="evidence" value="ECO:0007669"/>
    <property type="project" value="UniProtKB-KW"/>
</dbReference>
<dbReference type="InterPro" id="IPR036615">
    <property type="entry name" value="Mur_ligase_C_dom_sf"/>
</dbReference>
<proteinExistence type="inferred from homology"/>
<comment type="subcellular location">
    <subcellularLocation>
        <location evidence="7">Cytoplasm</location>
    </subcellularLocation>
</comment>
<name>L0DE01_SINAD</name>
<dbReference type="InterPro" id="IPR005761">
    <property type="entry name" value="UDP-N-AcMur-Glu-dNH2Pim_ligase"/>
</dbReference>
<evidence type="ECO:0000256" key="2">
    <source>
        <dbReference type="ARBA" id="ARBA00022618"/>
    </source>
</evidence>
<dbReference type="Pfam" id="PF01225">
    <property type="entry name" value="Mur_ligase"/>
    <property type="match status" value="1"/>
</dbReference>
<dbReference type="GO" id="GO:0051301">
    <property type="term" value="P:cell division"/>
    <property type="evidence" value="ECO:0007669"/>
    <property type="project" value="UniProtKB-KW"/>
</dbReference>
<keyword evidence="12" id="KW-1185">Reference proteome</keyword>
<keyword evidence="5 7" id="KW-0131">Cell cycle</keyword>
<feature type="domain" description="Mur ligase central" evidence="10">
    <location>
        <begin position="120"/>
        <end position="321"/>
    </location>
</feature>
<dbReference type="InterPro" id="IPR036565">
    <property type="entry name" value="Mur-like_cat_sf"/>
</dbReference>
<dbReference type="GO" id="GO:0009252">
    <property type="term" value="P:peptidoglycan biosynthetic process"/>
    <property type="evidence" value="ECO:0007669"/>
    <property type="project" value="UniProtKB-UniPathway"/>
</dbReference>
<keyword evidence="2 7" id="KW-0132">Cell division</keyword>
<dbReference type="GO" id="GO:0005524">
    <property type="term" value="F:ATP binding"/>
    <property type="evidence" value="ECO:0007669"/>
    <property type="project" value="InterPro"/>
</dbReference>
<keyword evidence="3 7" id="KW-0133">Cell shape</keyword>
<evidence type="ECO:0000313" key="11">
    <source>
        <dbReference type="EMBL" id="AGA27472.1"/>
    </source>
</evidence>
<evidence type="ECO:0000256" key="3">
    <source>
        <dbReference type="ARBA" id="ARBA00022960"/>
    </source>
</evidence>
<comment type="pathway">
    <text evidence="7">Cell wall biogenesis; peptidoglycan biosynthesis.</text>
</comment>
<dbReference type="NCBIfam" id="TIGR01085">
    <property type="entry name" value="murE"/>
    <property type="match status" value="1"/>
</dbReference>
<dbReference type="GO" id="GO:0071555">
    <property type="term" value="P:cell wall organization"/>
    <property type="evidence" value="ECO:0007669"/>
    <property type="project" value="UniProtKB-KW"/>
</dbReference>
<dbReference type="STRING" id="886293.Sinac_3199"/>
<evidence type="ECO:0000259" key="9">
    <source>
        <dbReference type="Pfam" id="PF02875"/>
    </source>
</evidence>